<keyword evidence="2" id="KW-1185">Reference proteome</keyword>
<dbReference type="EMBL" id="JACSDY010000001">
    <property type="protein sequence ID" value="KAF7439503.1"/>
    <property type="molecule type" value="Genomic_DNA"/>
</dbReference>
<comment type="caution">
    <text evidence="1">The sequence shown here is derived from an EMBL/GenBank/DDBJ whole genome shotgun (WGS) entry which is preliminary data.</text>
</comment>
<sequence>MKVQEQGKSEKGVYVRRVLSTMTLGFSYPSARCRCPVRKAENSSGQLFFLLGTKRTAAAATATVASSRNTVITPSTIWHGTARHEGMGSDVMCFGDILNQKEYLHR</sequence>
<protein>
    <submittedName>
        <fullName evidence="1">Uncharacterized protein</fullName>
    </submittedName>
</protein>
<dbReference type="AlphaFoldDB" id="A0A834UHZ0"/>
<name>A0A834UHZ0_VESPE</name>
<accession>A0A834UHZ0</accession>
<evidence type="ECO:0000313" key="2">
    <source>
        <dbReference type="Proteomes" id="UP000600918"/>
    </source>
</evidence>
<organism evidence="1 2">
    <name type="scientific">Vespula pensylvanica</name>
    <name type="common">Western yellow jacket</name>
    <name type="synonym">Wasp</name>
    <dbReference type="NCBI Taxonomy" id="30213"/>
    <lineage>
        <taxon>Eukaryota</taxon>
        <taxon>Metazoa</taxon>
        <taxon>Ecdysozoa</taxon>
        <taxon>Arthropoda</taxon>
        <taxon>Hexapoda</taxon>
        <taxon>Insecta</taxon>
        <taxon>Pterygota</taxon>
        <taxon>Neoptera</taxon>
        <taxon>Endopterygota</taxon>
        <taxon>Hymenoptera</taxon>
        <taxon>Apocrita</taxon>
        <taxon>Aculeata</taxon>
        <taxon>Vespoidea</taxon>
        <taxon>Vespidae</taxon>
        <taxon>Vespinae</taxon>
        <taxon>Vespula</taxon>
    </lineage>
</organism>
<reference evidence="1" key="1">
    <citation type="journal article" date="2020" name="G3 (Bethesda)">
        <title>High-Quality Assemblies for Three Invasive Social Wasps from the &lt;i&gt;Vespula&lt;/i&gt; Genus.</title>
        <authorList>
            <person name="Harrop T.W.R."/>
            <person name="Guhlin J."/>
            <person name="McLaughlin G.M."/>
            <person name="Permina E."/>
            <person name="Stockwell P."/>
            <person name="Gilligan J."/>
            <person name="Le Lec M.F."/>
            <person name="Gruber M.A.M."/>
            <person name="Quinn O."/>
            <person name="Lovegrove M."/>
            <person name="Duncan E.J."/>
            <person name="Remnant E.J."/>
            <person name="Van Eeckhoven J."/>
            <person name="Graham B."/>
            <person name="Knapp R.A."/>
            <person name="Langford K.W."/>
            <person name="Kronenberg Z."/>
            <person name="Press M.O."/>
            <person name="Eacker S.M."/>
            <person name="Wilson-Rankin E.E."/>
            <person name="Purcell J."/>
            <person name="Lester P.J."/>
            <person name="Dearden P.K."/>
        </authorList>
    </citation>
    <scope>NUCLEOTIDE SEQUENCE</scope>
    <source>
        <strain evidence="1">Volc-1</strain>
    </source>
</reference>
<evidence type="ECO:0000313" key="1">
    <source>
        <dbReference type="EMBL" id="KAF7439503.1"/>
    </source>
</evidence>
<gene>
    <name evidence="1" type="ORF">H0235_001894</name>
</gene>
<dbReference type="Proteomes" id="UP000600918">
    <property type="component" value="Unassembled WGS sequence"/>
</dbReference>
<proteinExistence type="predicted"/>